<evidence type="ECO:0008006" key="3">
    <source>
        <dbReference type="Google" id="ProtNLM"/>
    </source>
</evidence>
<keyword evidence="2" id="KW-1185">Reference proteome</keyword>
<reference evidence="1 2" key="1">
    <citation type="submission" date="2020-08" db="EMBL/GenBank/DDBJ databases">
        <title>Genomic Encyclopedia of Type Strains, Phase IV (KMG-V): Genome sequencing to study the core and pangenomes of soil and plant-associated prokaryotes.</title>
        <authorList>
            <person name="Whitman W."/>
        </authorList>
    </citation>
    <scope>NUCLEOTIDE SEQUENCE [LARGE SCALE GENOMIC DNA]</scope>
    <source>
        <strain evidence="1 2">SEMIA 4064</strain>
    </source>
</reference>
<organism evidence="1 2">
    <name type="scientific">Rhizobium paranaense</name>
    <dbReference type="NCBI Taxonomy" id="1650438"/>
    <lineage>
        <taxon>Bacteria</taxon>
        <taxon>Pseudomonadati</taxon>
        <taxon>Pseudomonadota</taxon>
        <taxon>Alphaproteobacteria</taxon>
        <taxon>Hyphomicrobiales</taxon>
        <taxon>Rhizobiaceae</taxon>
        <taxon>Rhizobium/Agrobacterium group</taxon>
        <taxon>Rhizobium</taxon>
    </lineage>
</organism>
<gene>
    <name evidence="1" type="ORF">GGD50_005333</name>
</gene>
<accession>A0A7W8XW46</accession>
<name>A0A7W8XW46_9HYPH</name>
<evidence type="ECO:0000313" key="2">
    <source>
        <dbReference type="Proteomes" id="UP000549882"/>
    </source>
</evidence>
<proteinExistence type="predicted"/>
<dbReference type="EMBL" id="JACHBI010000013">
    <property type="protein sequence ID" value="MBB5576688.1"/>
    <property type="molecule type" value="Genomic_DNA"/>
</dbReference>
<dbReference type="RefSeq" id="WP_183940060.1">
    <property type="nucleotide sequence ID" value="NZ_JACHBI010000013.1"/>
</dbReference>
<sequence length="133" mass="15090">MQGTETHRSSAPIWPDPSWRFTLFDGWSTLFSLGSLQAQALEATLRYQVEGLKFLKGRFEQDLRLLNDIQSPDHSTDIFDLWSVFWQNALLDYSREGARMAEVGSSIATKMAKRIHQDEKILAENIATQSIGG</sequence>
<dbReference type="AlphaFoldDB" id="A0A7W8XW46"/>
<dbReference type="Proteomes" id="UP000549882">
    <property type="component" value="Unassembled WGS sequence"/>
</dbReference>
<evidence type="ECO:0000313" key="1">
    <source>
        <dbReference type="EMBL" id="MBB5576688.1"/>
    </source>
</evidence>
<protein>
    <recommendedName>
        <fullName evidence="3">Phasin domain-containing protein</fullName>
    </recommendedName>
</protein>
<comment type="caution">
    <text evidence="1">The sequence shown here is derived from an EMBL/GenBank/DDBJ whole genome shotgun (WGS) entry which is preliminary data.</text>
</comment>